<dbReference type="Proteomes" id="UP001168990">
    <property type="component" value="Unassembled WGS sequence"/>
</dbReference>
<gene>
    <name evidence="5" type="ORF">PV328_008351</name>
</gene>
<proteinExistence type="predicted"/>
<dbReference type="PANTHER" id="PTHR30231">
    <property type="entry name" value="DNA POLYMERASE III SUBUNIT EPSILON"/>
    <property type="match status" value="1"/>
</dbReference>
<dbReference type="InterPro" id="IPR013520">
    <property type="entry name" value="Ribonucl_H"/>
</dbReference>
<name>A0AA39KQU1_9HYME</name>
<dbReference type="PANTHER" id="PTHR30231:SF4">
    <property type="entry name" value="PROTEIN NEN2"/>
    <property type="match status" value="1"/>
</dbReference>
<dbReference type="InterPro" id="IPR036397">
    <property type="entry name" value="RNaseH_sf"/>
</dbReference>
<evidence type="ECO:0000256" key="3">
    <source>
        <dbReference type="ARBA" id="ARBA00022839"/>
    </source>
</evidence>
<dbReference type="CDD" id="cd06127">
    <property type="entry name" value="DEDDh"/>
    <property type="match status" value="1"/>
</dbReference>
<evidence type="ECO:0000256" key="1">
    <source>
        <dbReference type="ARBA" id="ARBA00022722"/>
    </source>
</evidence>
<dbReference type="InterPro" id="IPR012337">
    <property type="entry name" value="RNaseH-like_sf"/>
</dbReference>
<dbReference type="Gene3D" id="3.30.420.10">
    <property type="entry name" value="Ribonuclease H-like superfamily/Ribonuclease H"/>
    <property type="match status" value="1"/>
</dbReference>
<keyword evidence="3" id="KW-0269">Exonuclease</keyword>
<evidence type="ECO:0000313" key="6">
    <source>
        <dbReference type="Proteomes" id="UP001168990"/>
    </source>
</evidence>
<comment type="caution">
    <text evidence="5">The sequence shown here is derived from an EMBL/GenBank/DDBJ whole genome shotgun (WGS) entry which is preliminary data.</text>
</comment>
<evidence type="ECO:0000256" key="2">
    <source>
        <dbReference type="ARBA" id="ARBA00022801"/>
    </source>
</evidence>
<reference evidence="5" key="1">
    <citation type="journal article" date="2023" name="bioRxiv">
        <title>Scaffold-level genome assemblies of two parasitoid biocontrol wasps reveal the parthenogenesis mechanism and an associated novel virus.</title>
        <authorList>
            <person name="Inwood S."/>
            <person name="Skelly J."/>
            <person name="Guhlin J."/>
            <person name="Harrop T."/>
            <person name="Goldson S."/>
            <person name="Dearden P."/>
        </authorList>
    </citation>
    <scope>NUCLEOTIDE SEQUENCE</scope>
    <source>
        <strain evidence="5">Irish</strain>
        <tissue evidence="5">Whole body</tissue>
    </source>
</reference>
<dbReference type="GO" id="GO:0008408">
    <property type="term" value="F:3'-5' exonuclease activity"/>
    <property type="evidence" value="ECO:0007669"/>
    <property type="project" value="TreeGrafter"/>
</dbReference>
<dbReference type="InterPro" id="IPR057617">
    <property type="entry name" value="PML_C"/>
</dbReference>
<keyword evidence="1" id="KW-0540">Nuclease</keyword>
<keyword evidence="2" id="KW-0378">Hydrolase</keyword>
<protein>
    <recommendedName>
        <fullName evidence="4">Exonuclease domain-containing protein</fullName>
    </recommendedName>
</protein>
<dbReference type="Pfam" id="PF20700">
    <property type="entry name" value="Mutator"/>
    <property type="match status" value="1"/>
</dbReference>
<accession>A0AA39KQU1</accession>
<reference evidence="5" key="2">
    <citation type="submission" date="2023-03" db="EMBL/GenBank/DDBJ databases">
        <authorList>
            <person name="Inwood S.N."/>
            <person name="Skelly J.G."/>
            <person name="Guhlin J."/>
            <person name="Harrop T.W.R."/>
            <person name="Goldson S.G."/>
            <person name="Dearden P.K."/>
        </authorList>
    </citation>
    <scope>NUCLEOTIDE SEQUENCE</scope>
    <source>
        <strain evidence="5">Irish</strain>
        <tissue evidence="5">Whole body</tissue>
    </source>
</reference>
<dbReference type="AlphaFoldDB" id="A0AA39KQU1"/>
<sequence>MNLGKSKAKKVHETVKSDMTSYEKDNYKTCDGRRIVELTTLAKNLKCSQCEDMLSLEKIVKEKRIGPNSLLLIRCRKCAINTLVPTGKMHITNNNKTKADVNTKAVLGILYAGMGCTALNKLLTCLNVPTISNNLYKRYEREIGPALEAIAKESCERAAAEERQLVIDNIEELSKELPQEIVKEIYPFITALQSSLDNNDILLDENNTKDENPTKFDIAVGENKGNLIQLADALRQIPNHVFGNHDNCGQWCHRKSSDENNNGEKKTILLKDARLYNKLQQIFFKYANNAAKFSIAASSQANESMNNIMAHKAPKNRCYSLSESADFRLASAVCAKNDGEGHLLHVMTKLSISPETSGFGKNAEILQIAAKFDDNAFSVYAKPTKKICYSASKITGLHEINGSLYLRGKEVNAMLLKDALFSFQEFLNISGQPCLLVAHNATFDAGHLITAIINYSTIEEFQNIVGFTDTLLILKQMYPERCGPGLFKLNKLAEDFLSQTGDFHDALYDVEILQQLSLQFITPENLIKYKKSYVQYLGNEARSQKATSLMPSLKLLQGVVSDSMQKKMANAGIDFNMMLVASKDQENETLVQLLSGLNDMNKPRVTKDKKILKNIEDFFKNYEKSDMILNDN</sequence>
<dbReference type="InterPro" id="IPR049012">
    <property type="entry name" value="Mutator_transp_dom"/>
</dbReference>
<feature type="domain" description="Exonuclease" evidence="4">
    <location>
        <begin position="348"/>
        <end position="527"/>
    </location>
</feature>
<dbReference type="SUPFAM" id="SSF53098">
    <property type="entry name" value="Ribonuclease H-like"/>
    <property type="match status" value="1"/>
</dbReference>
<dbReference type="EMBL" id="JAQQBS010000003">
    <property type="protein sequence ID" value="KAK0170513.1"/>
    <property type="molecule type" value="Genomic_DNA"/>
</dbReference>
<dbReference type="SMART" id="SM00479">
    <property type="entry name" value="EXOIII"/>
    <property type="match status" value="1"/>
</dbReference>
<dbReference type="Pfam" id="PF00929">
    <property type="entry name" value="RNase_T"/>
    <property type="match status" value="1"/>
</dbReference>
<dbReference type="Pfam" id="PF25244">
    <property type="entry name" value="PML_C"/>
    <property type="match status" value="1"/>
</dbReference>
<organism evidence="5 6">
    <name type="scientific">Microctonus aethiopoides</name>
    <dbReference type="NCBI Taxonomy" id="144406"/>
    <lineage>
        <taxon>Eukaryota</taxon>
        <taxon>Metazoa</taxon>
        <taxon>Ecdysozoa</taxon>
        <taxon>Arthropoda</taxon>
        <taxon>Hexapoda</taxon>
        <taxon>Insecta</taxon>
        <taxon>Pterygota</taxon>
        <taxon>Neoptera</taxon>
        <taxon>Endopterygota</taxon>
        <taxon>Hymenoptera</taxon>
        <taxon>Apocrita</taxon>
        <taxon>Ichneumonoidea</taxon>
        <taxon>Braconidae</taxon>
        <taxon>Euphorinae</taxon>
        <taxon>Microctonus</taxon>
    </lineage>
</organism>
<evidence type="ECO:0000259" key="4">
    <source>
        <dbReference type="SMART" id="SM00479"/>
    </source>
</evidence>
<evidence type="ECO:0000313" key="5">
    <source>
        <dbReference type="EMBL" id="KAK0170513.1"/>
    </source>
</evidence>
<keyword evidence="6" id="KW-1185">Reference proteome</keyword>
<dbReference type="GO" id="GO:0003676">
    <property type="term" value="F:nucleic acid binding"/>
    <property type="evidence" value="ECO:0007669"/>
    <property type="project" value="InterPro"/>
</dbReference>